<keyword evidence="2" id="KW-1133">Transmembrane helix</keyword>
<gene>
    <name evidence="4" type="ORF">MCOR33_002842</name>
</gene>
<feature type="region of interest" description="Disordered" evidence="1">
    <location>
        <begin position="1"/>
        <end position="28"/>
    </location>
</feature>
<dbReference type="Proteomes" id="UP001059893">
    <property type="component" value="Unassembled WGS sequence"/>
</dbReference>
<proteinExistence type="predicted"/>
<feature type="transmembrane region" description="Helical" evidence="2">
    <location>
        <begin position="387"/>
        <end position="413"/>
    </location>
</feature>
<dbReference type="PANTHER" id="PTHR42078">
    <property type="entry name" value="GLUCAN 1, 4-ALPHA-GLUCOSIDASE"/>
    <property type="match status" value="1"/>
</dbReference>
<keyword evidence="5" id="KW-1185">Reference proteome</keyword>
<feature type="region of interest" description="Disordered" evidence="1">
    <location>
        <begin position="236"/>
        <end position="299"/>
    </location>
</feature>
<feature type="compositionally biased region" description="Basic and acidic residues" evidence="1">
    <location>
        <begin position="769"/>
        <end position="780"/>
    </location>
</feature>
<organism evidence="4 5">
    <name type="scientific">Pyricularia grisea</name>
    <name type="common">Crabgrass-specific blast fungus</name>
    <name type="synonym">Magnaporthe grisea</name>
    <dbReference type="NCBI Taxonomy" id="148305"/>
    <lineage>
        <taxon>Eukaryota</taxon>
        <taxon>Fungi</taxon>
        <taxon>Dikarya</taxon>
        <taxon>Ascomycota</taxon>
        <taxon>Pezizomycotina</taxon>
        <taxon>Sordariomycetes</taxon>
        <taxon>Sordariomycetidae</taxon>
        <taxon>Magnaporthales</taxon>
        <taxon>Pyriculariaceae</taxon>
        <taxon>Pyricularia</taxon>
    </lineage>
</organism>
<feature type="region of interest" description="Disordered" evidence="1">
    <location>
        <begin position="83"/>
        <end position="122"/>
    </location>
</feature>
<comment type="caution">
    <text evidence="4">The sequence shown here is derived from an EMBL/GenBank/DDBJ whole genome shotgun (WGS) entry which is preliminary data.</text>
</comment>
<sequence length="794" mass="85871">MDSRDSKSPDVEWKESRREQTGTPTPVEDEDDIMLQAMGVCDGFRPNAVTSTASFADRNLVVSYLSDGDPIPSMPVDRNLTVSPLSRQSSISKPPPDDPYAREHAFGSEGLHPFHNARPSYPLSRQVSSATSISTTSSAFTDAAPVLVREQSYQGPSGPSHPYTLYRQDIGLNRSLSVNTTSTARPSAEQPFVRPIGPGNPYGLYAQNTGGIGQIISGPGLAGGIPGFPGVATDSYRRRLGPDGEEIGGLIGPHGHTEELPPYTRYPDEQYARKVRDAEALSSLSSPPPSTQPQVYQQRRPDNLVQAPLPIPGAGGMGIAARNPEFDSIDDLTSPHLRHSSGSYLSATNLSQHNINTAAAAIVLENEKPAKRWRAAGKRRLCGMIPYWVVLLALTGLLVMGIILGAVVGTVVARRERDRESPGGPSPDSPPLYDAAPIPKPKDLPDLPEGRFGMPLVIRQQPNICFNDTTHAPAWSCSIIFGLGAAMTMDVRKESDKYSVSIGANETLTINNGLYAYGTQPQVIQGTHILQTVNDLLEPSRGPAWFKMLPFNKTVIVPEGMLSATSPNSAARFRRALNPPVFGPNDFRHKWAAQPGDKPWICTWPDTLLEIFIYPNQSTTPTRIGDRASSIAAGAPTPTLPTLTRAAPFPFLTGTAVPTGVFSDLFGATDRFPLPTPVPTPTITPGDASESGSVLPEYPKVVKLEERRVQNSPRPVCRQVLIENGGTAKPVMANGKPVEITIQEQGNSPPLTKRSEKEEEEEEEEYPEDESHQIVRRDPADISDCGCGNFYPPI</sequence>
<feature type="region of interest" description="Disordered" evidence="1">
    <location>
        <begin position="739"/>
        <end position="794"/>
    </location>
</feature>
<feature type="compositionally biased region" description="Acidic residues" evidence="1">
    <location>
        <begin position="758"/>
        <end position="768"/>
    </location>
</feature>
<feature type="region of interest" description="Disordered" evidence="1">
    <location>
        <begin position="415"/>
        <end position="440"/>
    </location>
</feature>
<feature type="compositionally biased region" description="Polar residues" evidence="1">
    <location>
        <begin position="83"/>
        <end position="92"/>
    </location>
</feature>
<dbReference type="PANTHER" id="PTHR42078:SF1">
    <property type="entry name" value="GLUCAN 1, 4-ALPHA-GLUCOSIDASE"/>
    <property type="match status" value="1"/>
</dbReference>
<feature type="compositionally biased region" description="Basic and acidic residues" evidence="1">
    <location>
        <begin position="1"/>
        <end position="20"/>
    </location>
</feature>
<feature type="domain" description="DUF7820" evidence="3">
    <location>
        <begin position="432"/>
        <end position="787"/>
    </location>
</feature>
<evidence type="ECO:0000313" key="5">
    <source>
        <dbReference type="Proteomes" id="UP001059893"/>
    </source>
</evidence>
<reference evidence="4" key="1">
    <citation type="submission" date="2021-01" db="EMBL/GenBank/DDBJ databases">
        <title>Deciphering the adaptive evolutionary patterns associated with biogeogrpahic diversity in the finger millet blast pathogen Magnaporthe oryzae in Eastern Africa.</title>
        <authorList>
            <person name="Onyema G."/>
            <person name="Shittu T.A."/>
            <person name="Dodsworth S."/>
            <person name="Devilliers S."/>
            <person name="Muthumeenakshi S."/>
            <person name="Sreenivasaprasad S."/>
        </authorList>
    </citation>
    <scope>NUCLEOTIDE SEQUENCE</scope>
    <source>
        <strain evidence="4">D15/s37</strain>
    </source>
</reference>
<dbReference type="EMBL" id="JABSND010000034">
    <property type="protein sequence ID" value="KAI6301707.1"/>
    <property type="molecule type" value="Genomic_DNA"/>
</dbReference>
<protein>
    <recommendedName>
        <fullName evidence="3">DUF7820 domain-containing protein</fullName>
    </recommendedName>
</protein>
<evidence type="ECO:0000256" key="2">
    <source>
        <dbReference type="SAM" id="Phobius"/>
    </source>
</evidence>
<evidence type="ECO:0000259" key="3">
    <source>
        <dbReference type="Pfam" id="PF25130"/>
    </source>
</evidence>
<dbReference type="InterPro" id="IPR056722">
    <property type="entry name" value="DUF7820"/>
</dbReference>
<evidence type="ECO:0000256" key="1">
    <source>
        <dbReference type="SAM" id="MobiDB-lite"/>
    </source>
</evidence>
<keyword evidence="2" id="KW-0472">Membrane</keyword>
<accession>A0ABQ8NSZ1</accession>
<evidence type="ECO:0000313" key="4">
    <source>
        <dbReference type="EMBL" id="KAI6301707.1"/>
    </source>
</evidence>
<dbReference type="Pfam" id="PF25130">
    <property type="entry name" value="DUF7820"/>
    <property type="match status" value="1"/>
</dbReference>
<keyword evidence="2" id="KW-0812">Transmembrane</keyword>
<name>A0ABQ8NSZ1_PYRGI</name>
<feature type="compositionally biased region" description="Basic and acidic residues" evidence="1">
    <location>
        <begin position="95"/>
        <end position="106"/>
    </location>
</feature>
<feature type="compositionally biased region" description="Basic and acidic residues" evidence="1">
    <location>
        <begin position="266"/>
        <end position="279"/>
    </location>
</feature>